<dbReference type="NCBIfam" id="TIGR04336">
    <property type="entry name" value="AmmeMemoSam_B"/>
    <property type="match status" value="1"/>
</dbReference>
<protein>
    <recommendedName>
        <fullName evidence="4">AmmeMemoRadiSam system protein B</fullName>
    </recommendedName>
</protein>
<comment type="similarity">
    <text evidence="1">Belongs to the MEMO1 family.</text>
</comment>
<name>A0A292PRS3_9PEZI</name>
<accession>A0A292PRS3</accession>
<dbReference type="PANTHER" id="PTHR11060:SF0">
    <property type="entry name" value="PROTEIN MEMO1"/>
    <property type="match status" value="1"/>
</dbReference>
<proteinExistence type="inferred from homology"/>
<evidence type="ECO:0000256" key="1">
    <source>
        <dbReference type="ARBA" id="ARBA00006315"/>
    </source>
</evidence>
<sequence length="329" mass="36633">MPRRIATHANSWYVADKRKLDNQLNAWIQIAGSEDCGIPEFPVPNARVIMAPHAGYSYSGATAGFAYKAWDLSQATRIFILGPAHHVYINGCSISACDSYDTPLGELTPDSELLRELAETGKFTWLSLKADEDEHSIEMHLPYIYKALERAGKSHKDVKIVPIVVGSISTAQEKAYGTLLKPYLEDPRNAFVISTDFCHWGARFSYTGYFRELPTHDNPNPEFIHLKEHGVQAIKHPLHKSIRALDHEGMAAIATGRHSEFVSYLSGTRNTICGRHPIGVMMAAAELMFGENKGSNLGKFRYLYYAQSEALEDINGSSVSYVSGFMEMP</sequence>
<dbReference type="AlphaFoldDB" id="A0A292PRS3"/>
<dbReference type="Pfam" id="PF01875">
    <property type="entry name" value="Memo"/>
    <property type="match status" value="1"/>
</dbReference>
<dbReference type="HAMAP" id="MF_00055">
    <property type="entry name" value="MEMO1"/>
    <property type="match status" value="1"/>
</dbReference>
<gene>
    <name evidence="2" type="ORF">GSTUAT00006114001</name>
</gene>
<dbReference type="InterPro" id="IPR002737">
    <property type="entry name" value="MEMO1_fam"/>
</dbReference>
<dbReference type="PANTHER" id="PTHR11060">
    <property type="entry name" value="PROTEIN MEMO1"/>
    <property type="match status" value="1"/>
</dbReference>
<reference evidence="2" key="1">
    <citation type="submission" date="2015-10" db="EMBL/GenBank/DDBJ databases">
        <authorList>
            <person name="Regsiter A."/>
            <person name="william w."/>
        </authorList>
    </citation>
    <scope>NUCLEOTIDE SEQUENCE</scope>
    <source>
        <strain evidence="2">Montdore</strain>
    </source>
</reference>
<dbReference type="Gene3D" id="3.40.830.10">
    <property type="entry name" value="LigB-like"/>
    <property type="match status" value="1"/>
</dbReference>
<organism evidence="2 3">
    <name type="scientific">Tuber aestivum</name>
    <name type="common">summer truffle</name>
    <dbReference type="NCBI Taxonomy" id="59557"/>
    <lineage>
        <taxon>Eukaryota</taxon>
        <taxon>Fungi</taxon>
        <taxon>Dikarya</taxon>
        <taxon>Ascomycota</taxon>
        <taxon>Pezizomycotina</taxon>
        <taxon>Pezizomycetes</taxon>
        <taxon>Pezizales</taxon>
        <taxon>Tuberaceae</taxon>
        <taxon>Tuber</taxon>
    </lineage>
</organism>
<evidence type="ECO:0008006" key="4">
    <source>
        <dbReference type="Google" id="ProtNLM"/>
    </source>
</evidence>
<dbReference type="CDD" id="cd07361">
    <property type="entry name" value="MEMO_like"/>
    <property type="match status" value="1"/>
</dbReference>
<evidence type="ECO:0000313" key="2">
    <source>
        <dbReference type="EMBL" id="CUS09824.1"/>
    </source>
</evidence>
<dbReference type="Proteomes" id="UP001412239">
    <property type="component" value="Unassembled WGS sequence"/>
</dbReference>
<keyword evidence="3" id="KW-1185">Reference proteome</keyword>
<evidence type="ECO:0000313" key="3">
    <source>
        <dbReference type="Proteomes" id="UP001412239"/>
    </source>
</evidence>
<dbReference type="EMBL" id="LN891069">
    <property type="protein sequence ID" value="CUS09824.1"/>
    <property type="molecule type" value="Genomic_DNA"/>
</dbReference>